<feature type="transmembrane region" description="Helical" evidence="1">
    <location>
        <begin position="83"/>
        <end position="104"/>
    </location>
</feature>
<dbReference type="InterPro" id="IPR007345">
    <property type="entry name" value="Polysacch_pyruvyl_Trfase"/>
</dbReference>
<keyword evidence="1" id="KW-1133">Transmembrane helix</keyword>
<sequence>MSESRMGRKYLIVNAFGRSNRGDSVLLDECIEQMRVVDPDATIMGILFEGISSARAAHPGVDWSERIGNSSRFSGPLGRLEQLVYLFVAWIACAIGWFGLAQVLPESQRKTLMAYRTADFVISAPGGYIHDVNLSYIIALLHIHFGTLVGAKIVLAPQSIGPIKSKLGAAMTRLVLSPCALMCVREGYSRQFLIAELGIAPEKVVVAGDSAFWNLHVTENGSEIDHLLQEIGLERGEQFVGATVVDWPFPHRTNPAEDRARYEDGLVHIFDKLYREHGLRTVIFNQVASDLDLAQRIAERSGAHVLVHKTETEPEILRAAIGRARIFIGTRFHSCIFAMMEARPLTAISYLPKTEFIMRDLGLDDLVIDIASVDRQVLSRLVAESLKEEKAVSVRVNRAVNHYRNTKMRFGEALAEVLETEKEPQLKGAVS</sequence>
<protein>
    <recommendedName>
        <fullName evidence="2">Polysaccharide pyruvyl transferase domain-containing protein</fullName>
    </recommendedName>
</protein>
<gene>
    <name evidence="3" type="ORF">EAS62_03530</name>
</gene>
<evidence type="ECO:0000313" key="3">
    <source>
        <dbReference type="EMBL" id="RXG99149.1"/>
    </source>
</evidence>
<dbReference type="PANTHER" id="PTHR36836">
    <property type="entry name" value="COLANIC ACID BIOSYNTHESIS PROTEIN WCAK"/>
    <property type="match status" value="1"/>
</dbReference>
<accession>A0ABY0DSS1</accession>
<dbReference type="Proteomes" id="UP000289946">
    <property type="component" value="Unassembled WGS sequence"/>
</dbReference>
<feature type="domain" description="Polysaccharide pyruvyl transferase" evidence="2">
    <location>
        <begin position="20"/>
        <end position="350"/>
    </location>
</feature>
<proteinExistence type="predicted"/>
<keyword evidence="4" id="KW-1185">Reference proteome</keyword>
<dbReference type="RefSeq" id="WP_128938171.1">
    <property type="nucleotide sequence ID" value="NZ_RDRA01000002.1"/>
</dbReference>
<dbReference type="Pfam" id="PF04230">
    <property type="entry name" value="PS_pyruv_trans"/>
    <property type="match status" value="1"/>
</dbReference>
<reference evidence="3 4" key="1">
    <citation type="submission" date="2018-10" db="EMBL/GenBank/DDBJ databases">
        <title>Bradyrhizobium sp. nov., isolated from effective nodules of peanut in China.</title>
        <authorList>
            <person name="Li Y."/>
        </authorList>
    </citation>
    <scope>NUCLEOTIDE SEQUENCE [LARGE SCALE GENOMIC DNA]</scope>
    <source>
        <strain evidence="3 4">CCBAU 51781</strain>
    </source>
</reference>
<evidence type="ECO:0000259" key="2">
    <source>
        <dbReference type="Pfam" id="PF04230"/>
    </source>
</evidence>
<evidence type="ECO:0000256" key="1">
    <source>
        <dbReference type="SAM" id="Phobius"/>
    </source>
</evidence>
<name>A0ABY0DSS1_9BRAD</name>
<keyword evidence="1" id="KW-0472">Membrane</keyword>
<keyword evidence="1" id="KW-0812">Transmembrane</keyword>
<comment type="caution">
    <text evidence="3">The sequence shown here is derived from an EMBL/GenBank/DDBJ whole genome shotgun (WGS) entry which is preliminary data.</text>
</comment>
<dbReference type="EMBL" id="RDRA01000002">
    <property type="protein sequence ID" value="RXG99149.1"/>
    <property type="molecule type" value="Genomic_DNA"/>
</dbReference>
<dbReference type="PANTHER" id="PTHR36836:SF1">
    <property type="entry name" value="COLANIC ACID BIOSYNTHESIS PROTEIN WCAK"/>
    <property type="match status" value="1"/>
</dbReference>
<evidence type="ECO:0000313" key="4">
    <source>
        <dbReference type="Proteomes" id="UP000289946"/>
    </source>
</evidence>
<organism evidence="3 4">
    <name type="scientific">Bradyrhizobium zhanjiangense</name>
    <dbReference type="NCBI Taxonomy" id="1325107"/>
    <lineage>
        <taxon>Bacteria</taxon>
        <taxon>Pseudomonadati</taxon>
        <taxon>Pseudomonadota</taxon>
        <taxon>Alphaproteobacteria</taxon>
        <taxon>Hyphomicrobiales</taxon>
        <taxon>Nitrobacteraceae</taxon>
        <taxon>Bradyrhizobium</taxon>
    </lineage>
</organism>